<reference evidence="1" key="1">
    <citation type="journal article" date="2014" name="Front. Microbiol.">
        <title>High frequency of phylogenetically diverse reductive dehalogenase-homologous genes in deep subseafloor sedimentary metagenomes.</title>
        <authorList>
            <person name="Kawai M."/>
            <person name="Futagami T."/>
            <person name="Toyoda A."/>
            <person name="Takaki Y."/>
            <person name="Nishi S."/>
            <person name="Hori S."/>
            <person name="Arai W."/>
            <person name="Tsubouchi T."/>
            <person name="Morono Y."/>
            <person name="Uchiyama I."/>
            <person name="Ito T."/>
            <person name="Fujiyama A."/>
            <person name="Inagaki F."/>
            <person name="Takami H."/>
        </authorList>
    </citation>
    <scope>NUCLEOTIDE SEQUENCE</scope>
    <source>
        <strain evidence="1">Expedition CK06-06</strain>
    </source>
</reference>
<dbReference type="EMBL" id="BART01016393">
    <property type="protein sequence ID" value="GAG81129.1"/>
    <property type="molecule type" value="Genomic_DNA"/>
</dbReference>
<gene>
    <name evidence="1" type="ORF">S01H4_31539</name>
</gene>
<feature type="non-terminal residue" evidence="1">
    <location>
        <position position="84"/>
    </location>
</feature>
<evidence type="ECO:0000313" key="1">
    <source>
        <dbReference type="EMBL" id="GAG81129.1"/>
    </source>
</evidence>
<proteinExistence type="predicted"/>
<organism evidence="1">
    <name type="scientific">marine sediment metagenome</name>
    <dbReference type="NCBI Taxonomy" id="412755"/>
    <lineage>
        <taxon>unclassified sequences</taxon>
        <taxon>metagenomes</taxon>
        <taxon>ecological metagenomes</taxon>
    </lineage>
</organism>
<accession>X1AGQ3</accession>
<comment type="caution">
    <text evidence="1">The sequence shown here is derived from an EMBL/GenBank/DDBJ whole genome shotgun (WGS) entry which is preliminary data.</text>
</comment>
<dbReference type="AlphaFoldDB" id="X1AGQ3"/>
<evidence type="ECO:0008006" key="2">
    <source>
        <dbReference type="Google" id="ProtNLM"/>
    </source>
</evidence>
<name>X1AGQ3_9ZZZZ</name>
<protein>
    <recommendedName>
        <fullName evidence="2">Winged helix-turn helix domain-containing protein</fullName>
    </recommendedName>
</protein>
<sequence length="84" mass="9858">MQFTAGGVKELFDFTRKEPKKSKDPQYVKALFKVLHAPPMTYNVNRTTWKMDDIHRVMKDKGLPLSRDNIRKIVRGAGYKYRKA</sequence>